<name>A0A7R7GVW9_9MYCO</name>
<proteinExistence type="predicted"/>
<dbReference type="Proteomes" id="UP000595446">
    <property type="component" value="Chromosome"/>
</dbReference>
<dbReference type="AlphaFoldDB" id="A0A7R7GVW9"/>
<gene>
    <name evidence="1" type="ORF">MHEC_34930</name>
</gene>
<sequence length="89" mass="9672">MKCIRGKAEVRVSTPARFDVVDRQHNHFSVVASSARHGWSNKILSVTVPGGEVFAPEVRGESPVVGQLRGRIRGIVRPTRQPKKAAASS</sequence>
<evidence type="ECO:0000313" key="1">
    <source>
        <dbReference type="EMBL" id="BCO37060.1"/>
    </source>
</evidence>
<keyword evidence="2" id="KW-1185">Reference proteome</keyword>
<evidence type="ECO:0000313" key="2">
    <source>
        <dbReference type="Proteomes" id="UP000595446"/>
    </source>
</evidence>
<reference evidence="1 2" key="1">
    <citation type="submission" date="2020-12" db="EMBL/GenBank/DDBJ databases">
        <title>Complete genome sequence of Mycobacterium heckeshornense JCM 15655T, closely related to a pathogenic non-tuberculous mycobacterial species Mycobacterium xenopi.</title>
        <authorList>
            <person name="Yoshida M."/>
            <person name="Fukano H."/>
            <person name="Asakura T."/>
            <person name="Suzuki M."/>
            <person name="Hoshino Y."/>
        </authorList>
    </citation>
    <scope>NUCLEOTIDE SEQUENCE [LARGE SCALE GENOMIC DNA]</scope>
    <source>
        <strain evidence="1 2">JCM 15655</strain>
    </source>
</reference>
<dbReference type="EMBL" id="AP024237">
    <property type="protein sequence ID" value="BCO37060.1"/>
    <property type="molecule type" value="Genomic_DNA"/>
</dbReference>
<protein>
    <submittedName>
        <fullName evidence="1">Uncharacterized protein</fullName>
    </submittedName>
</protein>
<organism evidence="1 2">
    <name type="scientific">Mycobacterium heckeshornense</name>
    <dbReference type="NCBI Taxonomy" id="110505"/>
    <lineage>
        <taxon>Bacteria</taxon>
        <taxon>Bacillati</taxon>
        <taxon>Actinomycetota</taxon>
        <taxon>Actinomycetes</taxon>
        <taxon>Mycobacteriales</taxon>
        <taxon>Mycobacteriaceae</taxon>
        <taxon>Mycobacterium</taxon>
    </lineage>
</organism>
<accession>A0A7R7GVW9</accession>